<dbReference type="AlphaFoldDB" id="A0A437MF06"/>
<dbReference type="OrthoDB" id="8453433at2"/>
<gene>
    <name evidence="1" type="ORF">EOD42_13920</name>
</gene>
<sequence length="156" mass="17368">MSDIDTTRLAAISGSYTDKDGVRRQMSPDEARALWDQAQAAKARRHELMPDEPSALRFLSSAYYRLQELGWMEAKYGPKDGSEVRAIQAGSTGIFAARYSGIWPDGHWLMFDGTDAWVAEPLLVRLLPEAEAARAERLAAAATIYREQLQREAAHG</sequence>
<evidence type="ECO:0000313" key="1">
    <source>
        <dbReference type="EMBL" id="RVT96209.1"/>
    </source>
</evidence>
<dbReference type="Proteomes" id="UP000282957">
    <property type="component" value="Unassembled WGS sequence"/>
</dbReference>
<evidence type="ECO:0000313" key="2">
    <source>
        <dbReference type="Proteomes" id="UP000282957"/>
    </source>
</evidence>
<reference evidence="1 2" key="1">
    <citation type="submission" date="2019-01" db="EMBL/GenBank/DDBJ databases">
        <authorList>
            <person name="Chen W.-M."/>
        </authorList>
    </citation>
    <scope>NUCLEOTIDE SEQUENCE [LARGE SCALE GENOMIC DNA]</scope>
    <source>
        <strain evidence="1 2">CCP-6</strain>
    </source>
</reference>
<comment type="caution">
    <text evidence="1">The sequence shown here is derived from an EMBL/GenBank/DDBJ whole genome shotgun (WGS) entry which is preliminary data.</text>
</comment>
<name>A0A437MF06_9PROT</name>
<accession>A0A437MF06</accession>
<proteinExistence type="predicted"/>
<protein>
    <submittedName>
        <fullName evidence="1">Uncharacterized protein</fullName>
    </submittedName>
</protein>
<keyword evidence="2" id="KW-1185">Reference proteome</keyword>
<dbReference type="EMBL" id="SACL01000004">
    <property type="protein sequence ID" value="RVT96209.1"/>
    <property type="molecule type" value="Genomic_DNA"/>
</dbReference>
<organism evidence="1 2">
    <name type="scientific">Rhodovarius crocodyli</name>
    <dbReference type="NCBI Taxonomy" id="1979269"/>
    <lineage>
        <taxon>Bacteria</taxon>
        <taxon>Pseudomonadati</taxon>
        <taxon>Pseudomonadota</taxon>
        <taxon>Alphaproteobacteria</taxon>
        <taxon>Acetobacterales</taxon>
        <taxon>Roseomonadaceae</taxon>
        <taxon>Rhodovarius</taxon>
    </lineage>
</organism>
<dbReference type="RefSeq" id="WP_127788142.1">
    <property type="nucleotide sequence ID" value="NZ_SACL01000004.1"/>
</dbReference>